<dbReference type="CDD" id="cd00082">
    <property type="entry name" value="HisKA"/>
    <property type="match status" value="1"/>
</dbReference>
<dbReference type="GO" id="GO:0005524">
    <property type="term" value="F:ATP binding"/>
    <property type="evidence" value="ECO:0007669"/>
    <property type="project" value="UniProtKB-KW"/>
</dbReference>
<dbReference type="SUPFAM" id="SSF55874">
    <property type="entry name" value="ATPase domain of HSP90 chaperone/DNA topoisomerase II/histidine kinase"/>
    <property type="match status" value="1"/>
</dbReference>
<dbReference type="SUPFAM" id="SSF47384">
    <property type="entry name" value="Homodimeric domain of signal transducing histidine kinase"/>
    <property type="match status" value="1"/>
</dbReference>
<feature type="transmembrane region" description="Helical" evidence="13">
    <location>
        <begin position="60"/>
        <end position="82"/>
    </location>
</feature>
<dbReference type="AlphaFoldDB" id="A0A1R4HFP2"/>
<dbReference type="SMART" id="SM00387">
    <property type="entry name" value="HATPase_c"/>
    <property type="match status" value="1"/>
</dbReference>
<dbReference type="InterPro" id="IPR003594">
    <property type="entry name" value="HATPase_dom"/>
</dbReference>
<evidence type="ECO:0000256" key="2">
    <source>
        <dbReference type="ARBA" id="ARBA00004141"/>
    </source>
</evidence>
<dbReference type="InterPro" id="IPR003661">
    <property type="entry name" value="HisK_dim/P_dom"/>
</dbReference>
<dbReference type="PANTHER" id="PTHR45569">
    <property type="entry name" value="SENSOR PROTEIN KDPD"/>
    <property type="match status" value="1"/>
</dbReference>
<comment type="catalytic activity">
    <reaction evidence="1">
        <text>ATP + protein L-histidine = ADP + protein N-phospho-L-histidine.</text>
        <dbReference type="EC" id="2.7.13.3"/>
    </reaction>
</comment>
<dbReference type="Proteomes" id="UP000195667">
    <property type="component" value="Unassembled WGS sequence"/>
</dbReference>
<organism evidence="15 16">
    <name type="scientific">Crenothrix polyspora</name>
    <dbReference type="NCBI Taxonomy" id="360316"/>
    <lineage>
        <taxon>Bacteria</taxon>
        <taxon>Pseudomonadati</taxon>
        <taxon>Pseudomonadota</taxon>
        <taxon>Gammaproteobacteria</taxon>
        <taxon>Methylococcales</taxon>
        <taxon>Crenotrichaceae</taxon>
        <taxon>Crenothrix</taxon>
    </lineage>
</organism>
<dbReference type="SMART" id="SM00388">
    <property type="entry name" value="HisKA"/>
    <property type="match status" value="1"/>
</dbReference>
<feature type="domain" description="Histidine kinase" evidence="14">
    <location>
        <begin position="275"/>
        <end position="489"/>
    </location>
</feature>
<accession>A0A1R4HFP2</accession>
<dbReference type="SUPFAM" id="SSF55781">
    <property type="entry name" value="GAF domain-like"/>
    <property type="match status" value="1"/>
</dbReference>
<dbReference type="GO" id="GO:0000155">
    <property type="term" value="F:phosphorelay sensor kinase activity"/>
    <property type="evidence" value="ECO:0007669"/>
    <property type="project" value="InterPro"/>
</dbReference>
<keyword evidence="12 13" id="KW-0472">Membrane</keyword>
<dbReference type="GO" id="GO:0005886">
    <property type="term" value="C:plasma membrane"/>
    <property type="evidence" value="ECO:0007669"/>
    <property type="project" value="TreeGrafter"/>
</dbReference>
<dbReference type="InterPro" id="IPR004358">
    <property type="entry name" value="Sig_transdc_His_kin-like_C"/>
</dbReference>
<keyword evidence="7" id="KW-0547">Nucleotide-binding</keyword>
<dbReference type="GO" id="GO:0042802">
    <property type="term" value="F:identical protein binding"/>
    <property type="evidence" value="ECO:0007669"/>
    <property type="project" value="UniProtKB-ARBA"/>
</dbReference>
<dbReference type="Gene3D" id="3.30.450.40">
    <property type="match status" value="1"/>
</dbReference>
<dbReference type="EMBL" id="FUKI01000140">
    <property type="protein sequence ID" value="SJM95045.1"/>
    <property type="molecule type" value="Genomic_DNA"/>
</dbReference>
<keyword evidence="10 13" id="KW-1133">Transmembrane helix</keyword>
<dbReference type="InterPro" id="IPR038318">
    <property type="entry name" value="KdpD_sf"/>
</dbReference>
<dbReference type="Pfam" id="PF02518">
    <property type="entry name" value="HATPase_c"/>
    <property type="match status" value="1"/>
</dbReference>
<evidence type="ECO:0000256" key="5">
    <source>
        <dbReference type="ARBA" id="ARBA00022679"/>
    </source>
</evidence>
<feature type="transmembrane region" description="Helical" evidence="13">
    <location>
        <begin position="12"/>
        <end position="30"/>
    </location>
</feature>
<dbReference type="InterPro" id="IPR029016">
    <property type="entry name" value="GAF-like_dom_sf"/>
</dbReference>
<keyword evidence="4" id="KW-0597">Phosphoprotein</keyword>
<proteinExistence type="predicted"/>
<evidence type="ECO:0000256" key="10">
    <source>
        <dbReference type="ARBA" id="ARBA00022989"/>
    </source>
</evidence>
<dbReference type="InterPro" id="IPR036890">
    <property type="entry name" value="HATPase_C_sf"/>
</dbReference>
<evidence type="ECO:0000256" key="4">
    <source>
        <dbReference type="ARBA" id="ARBA00022553"/>
    </source>
</evidence>
<evidence type="ECO:0000256" key="13">
    <source>
        <dbReference type="SAM" id="Phobius"/>
    </source>
</evidence>
<dbReference type="CDD" id="cd00075">
    <property type="entry name" value="HATPase"/>
    <property type="match status" value="1"/>
</dbReference>
<dbReference type="InterPro" id="IPR036097">
    <property type="entry name" value="HisK_dim/P_sf"/>
</dbReference>
<protein>
    <recommendedName>
        <fullName evidence="3">histidine kinase</fullName>
        <ecNumber evidence="3">2.7.13.3</ecNumber>
    </recommendedName>
</protein>
<dbReference type="Gene3D" id="3.30.565.10">
    <property type="entry name" value="Histidine kinase-like ATPase, C-terminal domain"/>
    <property type="match status" value="1"/>
</dbReference>
<keyword evidence="16" id="KW-1185">Reference proteome</keyword>
<gene>
    <name evidence="15" type="ORF">CRENPOLYSF1_620023</name>
</gene>
<evidence type="ECO:0000256" key="12">
    <source>
        <dbReference type="ARBA" id="ARBA00023136"/>
    </source>
</evidence>
<dbReference type="RefSeq" id="WP_245808010.1">
    <property type="nucleotide sequence ID" value="NZ_FUKI01000140.1"/>
</dbReference>
<evidence type="ECO:0000256" key="9">
    <source>
        <dbReference type="ARBA" id="ARBA00022840"/>
    </source>
</evidence>
<keyword evidence="8 15" id="KW-0418">Kinase</keyword>
<comment type="subcellular location">
    <subcellularLocation>
        <location evidence="2">Membrane</location>
        <topology evidence="2">Multi-pass membrane protein</topology>
    </subcellularLocation>
</comment>
<evidence type="ECO:0000256" key="11">
    <source>
        <dbReference type="ARBA" id="ARBA00023012"/>
    </source>
</evidence>
<keyword evidence="5" id="KW-0808">Transferase</keyword>
<dbReference type="Gene3D" id="1.10.287.130">
    <property type="match status" value="1"/>
</dbReference>
<dbReference type="PANTHER" id="PTHR45569:SF1">
    <property type="entry name" value="SENSOR PROTEIN KDPD"/>
    <property type="match status" value="1"/>
</dbReference>
<dbReference type="FunFam" id="3.30.565.10:FF:000042">
    <property type="entry name" value="Two-component sensor histidine kinase KdpD"/>
    <property type="match status" value="1"/>
</dbReference>
<evidence type="ECO:0000256" key="3">
    <source>
        <dbReference type="ARBA" id="ARBA00012438"/>
    </source>
</evidence>
<dbReference type="Pfam" id="PF00512">
    <property type="entry name" value="HisKA"/>
    <property type="match status" value="1"/>
</dbReference>
<evidence type="ECO:0000256" key="8">
    <source>
        <dbReference type="ARBA" id="ARBA00022777"/>
    </source>
</evidence>
<keyword evidence="11" id="KW-0902">Two-component regulatory system</keyword>
<sequence>MKAHLQKQKLIILLGIIAPSLCTLIIWPLHSILGTSSILITYNLIVFLVAVRYGRTASNLATLLSVLAFAFFFAPPIFSFAITDIDNIIGLVVMLIVANITSNLLDKIRLQAETAQKRENQATALYRLNRHLSDSLDDKMLVSTVAIHLYEEFNVLSVLLLPNINSSIDYPNEPPLKQSLRGVNLSIARRIFKENTALSTGVNIVNNIIYLPLQGAKRIVGVIVMQNIKPEFKTFLHTYLHQIALTLERLHLAKQAKEARLNAEAEALRNSLLSAISHDLRTPLTRIVGLASTLMDDELLSIEERLDFNKVIHDEAQRMSELMNKILDMARLSGGAIVLKREWYALEEIIGGALTRLENALGDRPVHIHLPENLPLLWVDAVLVQQVLINLLENITKYTPAGSPVDISADLLPHTLKLAVADRGPGIAAGMEEKLFEKFYRVNAESTLDGIGLGLSLCRSIMQAHEGTIQAANRLDGGAVFTLILPLHTPPPLPADEPMAELA</sequence>
<dbReference type="InterPro" id="IPR005467">
    <property type="entry name" value="His_kinase_dom"/>
</dbReference>
<dbReference type="PROSITE" id="PS50109">
    <property type="entry name" value="HIS_KIN"/>
    <property type="match status" value="1"/>
</dbReference>
<feature type="transmembrane region" description="Helical" evidence="13">
    <location>
        <begin position="88"/>
        <end position="105"/>
    </location>
</feature>
<evidence type="ECO:0000313" key="16">
    <source>
        <dbReference type="Proteomes" id="UP000195667"/>
    </source>
</evidence>
<dbReference type="Gene3D" id="1.20.120.620">
    <property type="entry name" value="Backbone structure of the membrane domain of e. Coli histidine kinase receptor kdpd"/>
    <property type="match status" value="1"/>
</dbReference>
<name>A0A1R4HFP2_9GAMM</name>
<dbReference type="EC" id="2.7.13.3" evidence="3"/>
<keyword evidence="6 13" id="KW-0812">Transmembrane</keyword>
<evidence type="ECO:0000256" key="6">
    <source>
        <dbReference type="ARBA" id="ARBA00022692"/>
    </source>
</evidence>
<evidence type="ECO:0000313" key="15">
    <source>
        <dbReference type="EMBL" id="SJM95045.1"/>
    </source>
</evidence>
<dbReference type="InterPro" id="IPR052023">
    <property type="entry name" value="Histidine_kinase_KdpD"/>
</dbReference>
<reference evidence="16" key="1">
    <citation type="submission" date="2017-02" db="EMBL/GenBank/DDBJ databases">
        <authorList>
            <person name="Daims H."/>
        </authorList>
    </citation>
    <scope>NUCLEOTIDE SEQUENCE [LARGE SCALE GENOMIC DNA]</scope>
</reference>
<dbReference type="PRINTS" id="PR00344">
    <property type="entry name" value="BCTRLSENSOR"/>
</dbReference>
<keyword evidence="9" id="KW-0067">ATP-binding</keyword>
<evidence type="ECO:0000259" key="14">
    <source>
        <dbReference type="PROSITE" id="PS50109"/>
    </source>
</evidence>
<dbReference type="InterPro" id="IPR025201">
    <property type="entry name" value="KdpD_TM"/>
</dbReference>
<evidence type="ECO:0000256" key="7">
    <source>
        <dbReference type="ARBA" id="ARBA00022741"/>
    </source>
</evidence>
<evidence type="ECO:0000256" key="1">
    <source>
        <dbReference type="ARBA" id="ARBA00000085"/>
    </source>
</evidence>
<dbReference type="Pfam" id="PF13493">
    <property type="entry name" value="DUF4118"/>
    <property type="match status" value="1"/>
</dbReference>
<feature type="transmembrane region" description="Helical" evidence="13">
    <location>
        <begin position="36"/>
        <end position="53"/>
    </location>
</feature>